<organism evidence="1 2">
    <name type="scientific">Eubacterium album</name>
    <dbReference type="NCBI Taxonomy" id="2978477"/>
    <lineage>
        <taxon>Bacteria</taxon>
        <taxon>Bacillati</taxon>
        <taxon>Bacillota</taxon>
        <taxon>Clostridia</taxon>
        <taxon>Eubacteriales</taxon>
        <taxon>Eubacteriaceae</taxon>
        <taxon>Eubacterium</taxon>
    </lineage>
</organism>
<evidence type="ECO:0008006" key="3">
    <source>
        <dbReference type="Google" id="ProtNLM"/>
    </source>
</evidence>
<evidence type="ECO:0000313" key="2">
    <source>
        <dbReference type="Proteomes" id="UP001431199"/>
    </source>
</evidence>
<protein>
    <recommendedName>
        <fullName evidence="3">SipL SPOCS domain-containing protein</fullName>
    </recommendedName>
</protein>
<dbReference type="Proteomes" id="UP001431199">
    <property type="component" value="Unassembled WGS sequence"/>
</dbReference>
<dbReference type="RefSeq" id="WP_117909237.1">
    <property type="nucleotide sequence ID" value="NZ_JAODBU010000002.1"/>
</dbReference>
<accession>A0ABT2LXB5</accession>
<proteinExistence type="predicted"/>
<name>A0ABT2LXB5_9FIRM</name>
<evidence type="ECO:0000313" key="1">
    <source>
        <dbReference type="EMBL" id="MCT7397518.1"/>
    </source>
</evidence>
<dbReference type="EMBL" id="JAODBU010000002">
    <property type="protein sequence ID" value="MCT7397518.1"/>
    <property type="molecule type" value="Genomic_DNA"/>
</dbReference>
<reference evidence="1" key="1">
    <citation type="submission" date="2022-09" db="EMBL/GenBank/DDBJ databases">
        <title>Eubacterium sp. LFL-14 isolated from human feces.</title>
        <authorList>
            <person name="Liu F."/>
        </authorList>
    </citation>
    <scope>NUCLEOTIDE SEQUENCE</scope>
    <source>
        <strain evidence="1">LFL-14</strain>
    </source>
</reference>
<comment type="caution">
    <text evidence="1">The sequence shown here is derived from an EMBL/GenBank/DDBJ whole genome shotgun (WGS) entry which is preliminary data.</text>
</comment>
<keyword evidence="2" id="KW-1185">Reference proteome</keyword>
<sequence>MSEYKVMDCDECCNCCKRECDVCIRPSCGEPEELSVFAPVIYDEVGINLCRTITIPQNILTQYPTTSYVQLLVANIKIYSGKGFLTGEEENVEYTEEEQQEMGNPPVFSTVTTIPGRANCLRVKLTDLRVVFNVRLFDSCKKYLATVPLEAVYLPAVGTTNYDPDTNPRSVTVDMYAPYGASSVYNNYNEYFINYVGFNMYYNTVENGINMNAVAKVMEFDPATGTMSAGITLYLRTVYYEAYKFNTIGKTIPPKMNTHEAESNPCLKFVEGDLLLQNVKPLELEPPKCEGKKKAECKERNEINQCIKKILNNCYSESEDEEAGQ</sequence>
<gene>
    <name evidence="1" type="ORF">N5B56_00265</name>
</gene>